<keyword evidence="10" id="KW-0812">Transmembrane</keyword>
<feature type="region of interest" description="Disordered" evidence="9">
    <location>
        <begin position="1"/>
        <end position="228"/>
    </location>
</feature>
<comment type="catalytic activity">
    <reaction evidence="8">
        <text>[GlcNAc-(1-&gt;4)-Mur2Ac(oyl-L-Ala-gamma-D-Glu-L-Lys-D-Ala-D-Ala)](n)-di-trans,octa-cis-undecaprenyl diphosphate + beta-D-GlcNAc-(1-&gt;4)-Mur2Ac(oyl-L-Ala-gamma-D-Glu-L-Lys-D-Ala-D-Ala)-di-trans,octa-cis-undecaprenyl diphosphate = [GlcNAc-(1-&gt;4)-Mur2Ac(oyl-L-Ala-gamma-D-Glu-L-Lys-D-Ala-D-Ala)](n+1)-di-trans,octa-cis-undecaprenyl diphosphate + di-trans,octa-cis-undecaprenyl diphosphate + H(+)</text>
        <dbReference type="Rhea" id="RHEA:23708"/>
        <dbReference type="Rhea" id="RHEA-COMP:9602"/>
        <dbReference type="Rhea" id="RHEA-COMP:9603"/>
        <dbReference type="ChEBI" id="CHEBI:15378"/>
        <dbReference type="ChEBI" id="CHEBI:58405"/>
        <dbReference type="ChEBI" id="CHEBI:60033"/>
        <dbReference type="ChEBI" id="CHEBI:78435"/>
        <dbReference type="EC" id="2.4.99.28"/>
    </reaction>
</comment>
<dbReference type="InterPro" id="IPR050396">
    <property type="entry name" value="Glycosyltr_51/Transpeptidase"/>
</dbReference>
<feature type="compositionally biased region" description="Low complexity" evidence="9">
    <location>
        <begin position="926"/>
        <end position="957"/>
    </location>
</feature>
<evidence type="ECO:0000256" key="10">
    <source>
        <dbReference type="SAM" id="Phobius"/>
    </source>
</evidence>
<keyword evidence="4" id="KW-0808">Transferase</keyword>
<keyword evidence="1" id="KW-0121">Carboxypeptidase</keyword>
<dbReference type="InterPro" id="IPR012338">
    <property type="entry name" value="Beta-lactam/transpept-like"/>
</dbReference>
<name>A0A4D4JBD4_9PSEU</name>
<evidence type="ECO:0000259" key="11">
    <source>
        <dbReference type="Pfam" id="PF00905"/>
    </source>
</evidence>
<dbReference type="EMBL" id="BJFL01000023">
    <property type="protein sequence ID" value="GDY32330.1"/>
    <property type="molecule type" value="Genomic_DNA"/>
</dbReference>
<feature type="compositionally biased region" description="Gly residues" evidence="9">
    <location>
        <begin position="168"/>
        <end position="182"/>
    </location>
</feature>
<evidence type="ECO:0000256" key="6">
    <source>
        <dbReference type="ARBA" id="ARBA00023268"/>
    </source>
</evidence>
<evidence type="ECO:0000256" key="7">
    <source>
        <dbReference type="ARBA" id="ARBA00034000"/>
    </source>
</evidence>
<dbReference type="GO" id="GO:0009252">
    <property type="term" value="P:peptidoglycan biosynthetic process"/>
    <property type="evidence" value="ECO:0007669"/>
    <property type="project" value="TreeGrafter"/>
</dbReference>
<feature type="compositionally biased region" description="Pro residues" evidence="9">
    <location>
        <begin position="195"/>
        <end position="213"/>
    </location>
</feature>
<feature type="compositionally biased region" description="Low complexity" evidence="9">
    <location>
        <begin position="969"/>
        <end position="979"/>
    </location>
</feature>
<dbReference type="SUPFAM" id="SSF56601">
    <property type="entry name" value="beta-lactamase/transpeptidase-like"/>
    <property type="match status" value="1"/>
</dbReference>
<evidence type="ECO:0000256" key="9">
    <source>
        <dbReference type="SAM" id="MobiDB-lite"/>
    </source>
</evidence>
<protein>
    <submittedName>
        <fullName evidence="13">Uncharacterized protein</fullName>
    </submittedName>
</protein>
<keyword evidence="2" id="KW-0645">Protease</keyword>
<feature type="domain" description="Penicillin-binding protein transpeptidase" evidence="11">
    <location>
        <begin position="590"/>
        <end position="859"/>
    </location>
</feature>
<dbReference type="GO" id="GO:0006508">
    <property type="term" value="P:proteolysis"/>
    <property type="evidence" value="ECO:0007669"/>
    <property type="project" value="UniProtKB-KW"/>
</dbReference>
<keyword evidence="3" id="KW-0328">Glycosyltransferase</keyword>
<dbReference type="InterPro" id="IPR023346">
    <property type="entry name" value="Lysozyme-like_dom_sf"/>
</dbReference>
<dbReference type="Gene3D" id="1.10.3810.10">
    <property type="entry name" value="Biosynthetic peptidoglycan transglycosylase-like"/>
    <property type="match status" value="1"/>
</dbReference>
<dbReference type="GO" id="GO:0030288">
    <property type="term" value="C:outer membrane-bounded periplasmic space"/>
    <property type="evidence" value="ECO:0007669"/>
    <property type="project" value="TreeGrafter"/>
</dbReference>
<accession>A0A4D4JBD4</accession>
<comment type="catalytic activity">
    <reaction evidence="7">
        <text>Preferential cleavage: (Ac)2-L-Lys-D-Ala-|-D-Ala. Also transpeptidation of peptidyl-alanyl moieties that are N-acyl substituents of D-alanine.</text>
        <dbReference type="EC" id="3.4.16.4"/>
    </reaction>
</comment>
<dbReference type="GO" id="GO:0008955">
    <property type="term" value="F:peptidoglycan glycosyltransferase activity"/>
    <property type="evidence" value="ECO:0007669"/>
    <property type="project" value="UniProtKB-EC"/>
</dbReference>
<dbReference type="GO" id="GO:0008658">
    <property type="term" value="F:penicillin binding"/>
    <property type="evidence" value="ECO:0007669"/>
    <property type="project" value="InterPro"/>
</dbReference>
<feature type="compositionally biased region" description="Basic and acidic residues" evidence="9">
    <location>
        <begin position="1"/>
        <end position="13"/>
    </location>
</feature>
<comment type="caution">
    <text evidence="13">The sequence shown here is derived from an EMBL/GenBank/DDBJ whole genome shotgun (WGS) entry which is preliminary data.</text>
</comment>
<dbReference type="Pfam" id="PF00912">
    <property type="entry name" value="Transgly"/>
    <property type="match status" value="1"/>
</dbReference>
<feature type="domain" description="Glycosyl transferase family 51" evidence="12">
    <location>
        <begin position="324"/>
        <end position="495"/>
    </location>
</feature>
<evidence type="ECO:0000256" key="5">
    <source>
        <dbReference type="ARBA" id="ARBA00022801"/>
    </source>
</evidence>
<evidence type="ECO:0000313" key="14">
    <source>
        <dbReference type="Proteomes" id="UP000298860"/>
    </source>
</evidence>
<evidence type="ECO:0000313" key="13">
    <source>
        <dbReference type="EMBL" id="GDY32330.1"/>
    </source>
</evidence>
<dbReference type="InterPro" id="IPR036950">
    <property type="entry name" value="PBP_transglycosylase"/>
</dbReference>
<feature type="compositionally biased region" description="Low complexity" evidence="9">
    <location>
        <begin position="51"/>
        <end position="83"/>
    </location>
</feature>
<proteinExistence type="predicted"/>
<evidence type="ECO:0000256" key="3">
    <source>
        <dbReference type="ARBA" id="ARBA00022676"/>
    </source>
</evidence>
<feature type="compositionally biased region" description="Pro residues" evidence="9">
    <location>
        <begin position="135"/>
        <end position="167"/>
    </location>
</feature>
<dbReference type="GO" id="GO:0009002">
    <property type="term" value="F:serine-type D-Ala-D-Ala carboxypeptidase activity"/>
    <property type="evidence" value="ECO:0007669"/>
    <property type="project" value="UniProtKB-EC"/>
</dbReference>
<sequence>MNDRYDDRDRGGEPRWPTGEDPDIAEGARPEGSEAGARSAGERTALWPTTDGDQPPDADAGPRQAGGRPVAGGAPAGPRAPGSPATPPASTPAGGGTAGGPAQRPGIPPGGPRQPGGPQSGGPGVPPAGAARPGPGTPPRGLPNGPNPSAPGGPGPRPGGPAGPGPSRPGGSGPGAHGMPGGPGGPPAGARPGMPGSPPGRRPAPGAGGPPPGYRAMEPPTERIDPRHRPEPALLTHADAVSHEYGVGLGGDGDGGYLEDDQRLRRKKIWRRVRRTCYALGAVGVLGPIIGFVVAYQFVSVPDPQEVAAKQQQVVTLYYADGSEMGKVTPKTGNRVLVKYEQIPDQVRHAVEAAEDATFEDPSNHGFDMKSIVRAVWIQATGGASGGSGITQQYIKQATGNDQHTITRKFLELVKAYKMSQQESKNDIITAYLNTIYLGRGAYGIQAAAQAYFGKDVGQLSPEEAAYLAGLIQGPGRSENRDYVQTRWNYVMDQMVKYRWLSAEERQSATLPNPVAQNASRSDQLSDSGQFIKRQIEAELDAQHLTWDQVQVNGAKVYTTIDPKAEKAAEDAAHKVMAADAKTPSLATALTAVDPKTGGIVAWYGGDDSSYYDMATIPHPPGSSFKPFVFLAAMENNPQIGLNTLYDGTDNQQIAGRTVHNSDGETCGQLCTVKTAMTESVNTVFYRMGVDAGTGNVRNAALQAGIAPTMRDVSGDQVPSLITVDSNGKGTNVEAGIALGQYPVRTLDMAAAYATFANNGMKATPHFVSKVVDSGGNVMYQANVAPKPAFDPNDPDHNAKLARNVTESMIEVASHSGVPLDGSRPVAAKTGTAQFQDTGHNMAAWMVGYTPQIAAAVWVGNKDKPGPIFGNYRNTIGKAHDYDIYGREEPSYIWQLFMNNYLKGKPVEQFPAFQPLGTDSNFSGHTTTTVPPTTTTTESTPPSTTATETTTETTTRTSRSRDCGVFACPTTEPPTGTTTSNPNRQISGQPGPGGG</sequence>
<keyword evidence="14" id="KW-1185">Reference proteome</keyword>
<gene>
    <name evidence="13" type="ORF">GTS_39630</name>
</gene>
<dbReference type="SUPFAM" id="SSF53955">
    <property type="entry name" value="Lysozyme-like"/>
    <property type="match status" value="1"/>
</dbReference>
<keyword evidence="6" id="KW-0511">Multifunctional enzyme</keyword>
<evidence type="ECO:0000256" key="4">
    <source>
        <dbReference type="ARBA" id="ARBA00022679"/>
    </source>
</evidence>
<evidence type="ECO:0000256" key="1">
    <source>
        <dbReference type="ARBA" id="ARBA00022645"/>
    </source>
</evidence>
<feature type="region of interest" description="Disordered" evidence="9">
    <location>
        <begin position="916"/>
        <end position="995"/>
    </location>
</feature>
<feature type="transmembrane region" description="Helical" evidence="10">
    <location>
        <begin position="276"/>
        <end position="299"/>
    </location>
</feature>
<dbReference type="Gene3D" id="3.40.710.10">
    <property type="entry name" value="DD-peptidase/beta-lactamase superfamily"/>
    <property type="match status" value="1"/>
</dbReference>
<dbReference type="InterPro" id="IPR001460">
    <property type="entry name" value="PCN-bd_Tpept"/>
</dbReference>
<dbReference type="PANTHER" id="PTHR32282:SF34">
    <property type="entry name" value="PENICILLIN-BINDING PROTEIN 1A"/>
    <property type="match status" value="1"/>
</dbReference>
<dbReference type="PANTHER" id="PTHR32282">
    <property type="entry name" value="BINDING PROTEIN TRANSPEPTIDASE, PUTATIVE-RELATED"/>
    <property type="match status" value="1"/>
</dbReference>
<evidence type="ECO:0000259" key="12">
    <source>
        <dbReference type="Pfam" id="PF00912"/>
    </source>
</evidence>
<evidence type="ECO:0000256" key="2">
    <source>
        <dbReference type="ARBA" id="ARBA00022670"/>
    </source>
</evidence>
<evidence type="ECO:0000256" key="8">
    <source>
        <dbReference type="ARBA" id="ARBA00049902"/>
    </source>
</evidence>
<reference evidence="14" key="1">
    <citation type="submission" date="2019-04" db="EMBL/GenBank/DDBJ databases">
        <title>Draft genome sequence of Pseudonocardiaceae bacterium SL3-2-4.</title>
        <authorList>
            <person name="Ningsih F."/>
            <person name="Yokota A."/>
            <person name="Sakai Y."/>
            <person name="Nanatani K."/>
            <person name="Yabe S."/>
            <person name="Oetari A."/>
            <person name="Sjamsuridzal W."/>
        </authorList>
    </citation>
    <scope>NUCLEOTIDE SEQUENCE [LARGE SCALE GENOMIC DNA]</scope>
    <source>
        <strain evidence="14">SL3-2-4</strain>
    </source>
</reference>
<dbReference type="InterPro" id="IPR001264">
    <property type="entry name" value="Glyco_trans_51"/>
</dbReference>
<keyword evidence="10" id="KW-1133">Transmembrane helix</keyword>
<organism evidence="13 14">
    <name type="scientific">Gandjariella thermophila</name>
    <dbReference type="NCBI Taxonomy" id="1931992"/>
    <lineage>
        <taxon>Bacteria</taxon>
        <taxon>Bacillati</taxon>
        <taxon>Actinomycetota</taxon>
        <taxon>Actinomycetes</taxon>
        <taxon>Pseudonocardiales</taxon>
        <taxon>Pseudonocardiaceae</taxon>
        <taxon>Gandjariella</taxon>
    </lineage>
</organism>
<dbReference type="Proteomes" id="UP000298860">
    <property type="component" value="Unassembled WGS sequence"/>
</dbReference>
<dbReference type="Pfam" id="PF00905">
    <property type="entry name" value="Transpeptidase"/>
    <property type="match status" value="1"/>
</dbReference>
<dbReference type="AlphaFoldDB" id="A0A4D4JBD4"/>
<keyword evidence="10" id="KW-0472">Membrane</keyword>
<keyword evidence="5" id="KW-0378">Hydrolase</keyword>